<evidence type="ECO:0000313" key="1">
    <source>
        <dbReference type="EMBL" id="MTR83258.1"/>
    </source>
</evidence>
<comment type="caution">
    <text evidence="1">The sequence shown here is derived from an EMBL/GenBank/DDBJ whole genome shotgun (WGS) entry which is preliminary data.</text>
</comment>
<proteinExistence type="predicted"/>
<dbReference type="RefSeq" id="WP_155177751.1">
    <property type="nucleotide sequence ID" value="NZ_JADMQJ010000023.1"/>
</dbReference>
<protein>
    <submittedName>
        <fullName evidence="1">Uncharacterized protein</fullName>
    </submittedName>
</protein>
<dbReference type="Pfam" id="PF20289">
    <property type="entry name" value="MComp1"/>
    <property type="match status" value="1"/>
</dbReference>
<dbReference type="Proteomes" id="UP000446657">
    <property type="component" value="Unassembled WGS sequence"/>
</dbReference>
<organism evidence="1 2">
    <name type="scientific">Roseburia faecis</name>
    <dbReference type="NCBI Taxonomy" id="301302"/>
    <lineage>
        <taxon>Bacteria</taxon>
        <taxon>Bacillati</taxon>
        <taxon>Bacillota</taxon>
        <taxon>Clostridia</taxon>
        <taxon>Lachnospirales</taxon>
        <taxon>Lachnospiraceae</taxon>
        <taxon>Roseburia</taxon>
    </lineage>
</organism>
<dbReference type="EMBL" id="WNAL01000067">
    <property type="protein sequence ID" value="MTR83258.1"/>
    <property type="molecule type" value="Genomic_DNA"/>
</dbReference>
<dbReference type="InterPro" id="IPR046905">
    <property type="entry name" value="ABC-3C_MC1"/>
</dbReference>
<reference evidence="1 2" key="1">
    <citation type="journal article" date="2019" name="Nat. Med.">
        <title>A library of human gut bacterial isolates paired with longitudinal multiomics data enables mechanistic microbiome research.</title>
        <authorList>
            <person name="Poyet M."/>
            <person name="Groussin M."/>
            <person name="Gibbons S.M."/>
            <person name="Avila-Pacheco J."/>
            <person name="Jiang X."/>
            <person name="Kearney S.M."/>
            <person name="Perrotta A.R."/>
            <person name="Berdy B."/>
            <person name="Zhao S."/>
            <person name="Lieberman T.D."/>
            <person name="Swanson P.K."/>
            <person name="Smith M."/>
            <person name="Roesemann S."/>
            <person name="Alexander J.E."/>
            <person name="Rich S.A."/>
            <person name="Livny J."/>
            <person name="Vlamakis H."/>
            <person name="Clish C."/>
            <person name="Bullock K."/>
            <person name="Deik A."/>
            <person name="Scott J."/>
            <person name="Pierce K.A."/>
            <person name="Xavier R.J."/>
            <person name="Alm E.J."/>
        </authorList>
    </citation>
    <scope>NUCLEOTIDE SEQUENCE [LARGE SCALE GENOMIC DNA]</scope>
    <source>
        <strain evidence="1 2">BIOML-A1</strain>
    </source>
</reference>
<accession>A0A844KRP5</accession>
<dbReference type="AlphaFoldDB" id="A0A844KRP5"/>
<sequence>MIEYICIEDEEELKDNISDSGSKVVHMKREVNGYFIHVICCQFSDVKELENNWEELVTNVADIVQKKLKELIEIFNIYIIFFQVGIDEFVVDKIEQNKYSSRKLVINQKMPEDRDELKNIISRKLFELDIEKDNSKPNFVIKEMDFLNDSESENREFAMEQYIEKRAEGEYQ</sequence>
<gene>
    <name evidence="1" type="ORF">GMD30_16685</name>
</gene>
<name>A0A844KRP5_9FIRM</name>
<evidence type="ECO:0000313" key="2">
    <source>
        <dbReference type="Proteomes" id="UP000446657"/>
    </source>
</evidence>